<dbReference type="PANTHER" id="PTHR39639">
    <property type="entry name" value="CHROMOSOME 16, WHOLE GENOME SHOTGUN SEQUENCE"/>
    <property type="match status" value="1"/>
</dbReference>
<feature type="domain" description="GmrSD restriction endonucleases N-terminal" evidence="1">
    <location>
        <begin position="40"/>
        <end position="177"/>
    </location>
</feature>
<reference evidence="2" key="1">
    <citation type="journal article" date="2023" name="PeerJ">
        <title>Selection and evaluation of lactic acid bacteria from chicken feces in Thailand as potential probiotics.</title>
        <authorList>
            <person name="Khurajog B."/>
            <person name="Disastra Y."/>
            <person name="Lawwyne L.D."/>
            <person name="Sirichokchatchawan W."/>
            <person name="Niyomtham W."/>
            <person name="Yindee J."/>
            <person name="Hampson D.J."/>
            <person name="Prapasarakul N."/>
        </authorList>
    </citation>
    <scope>NUCLEOTIDE SEQUENCE</scope>
    <source>
        <strain evidence="2">BF14</strain>
    </source>
</reference>
<evidence type="ECO:0000313" key="2">
    <source>
        <dbReference type="EMBL" id="MDV2911067.1"/>
    </source>
</evidence>
<dbReference type="Proteomes" id="UP001280415">
    <property type="component" value="Unassembled WGS sequence"/>
</dbReference>
<dbReference type="RefSeq" id="WP_317052081.1">
    <property type="nucleotide sequence ID" value="NZ_CP140878.1"/>
</dbReference>
<proteinExistence type="predicted"/>
<dbReference type="Pfam" id="PF03235">
    <property type="entry name" value="GmrSD_N"/>
    <property type="match status" value="1"/>
</dbReference>
<comment type="caution">
    <text evidence="2">The sequence shown here is derived from an EMBL/GenBank/DDBJ whole genome shotgun (WGS) entry which is preliminary data.</text>
</comment>
<dbReference type="AlphaFoldDB" id="A0AAW8YLR6"/>
<evidence type="ECO:0000313" key="3">
    <source>
        <dbReference type="Proteomes" id="UP001280415"/>
    </source>
</evidence>
<reference evidence="2" key="2">
    <citation type="submission" date="2023-10" db="EMBL/GenBank/DDBJ databases">
        <authorList>
            <person name="Khurajog B."/>
        </authorList>
    </citation>
    <scope>NUCLEOTIDE SEQUENCE</scope>
    <source>
        <strain evidence="2">BF14</strain>
    </source>
</reference>
<name>A0AAW8YLR6_PEDAC</name>
<gene>
    <name evidence="2" type="ORF">R0H03_04195</name>
</gene>
<organism evidence="2 3">
    <name type="scientific">Pediococcus acidilactici</name>
    <dbReference type="NCBI Taxonomy" id="1254"/>
    <lineage>
        <taxon>Bacteria</taxon>
        <taxon>Bacillati</taxon>
        <taxon>Bacillota</taxon>
        <taxon>Bacilli</taxon>
        <taxon>Lactobacillales</taxon>
        <taxon>Lactobacillaceae</taxon>
        <taxon>Pediococcus</taxon>
        <taxon>Pediococcus acidilactici group</taxon>
    </lineage>
</organism>
<sequence>MDSKTVEEKNLVLKQIQEKRRDVRYDIRDFPIKFINSEFKEGNIYVPIYQRHFIWNKKSQSKLIESILIGLPIPMMFFATDSSTGKLEIVDGAQRTQTLAAFISNKLVLQGLKSLDTCNGFTFEDLPNSMQRKFLSTALRTIVLEDLTTLSSRKEIFNRINTQGVKAIPVEIRMARFDGPFIDFVKELALDENYQDIVPQSTTNINRKENFELIFRFFAYSDALSEYNDSTDVQTFIDNFTKQHQENFDKETMKNEFTRTFEFAKKYFPIGFRKTKNAKSVPKARFEALAVGINLALREKSDLSEPDLSWLTSEEFKKVTTSDAANNKSHLLSRINFVKDKLLEEH</sequence>
<protein>
    <submittedName>
        <fullName evidence="2">DUF262 domain-containing protein</fullName>
    </submittedName>
</protein>
<accession>A0AAW8YLR6</accession>
<dbReference type="EMBL" id="JAWJAX010000003">
    <property type="protein sequence ID" value="MDV2911067.1"/>
    <property type="molecule type" value="Genomic_DNA"/>
</dbReference>
<dbReference type="InterPro" id="IPR004919">
    <property type="entry name" value="GmrSD_N"/>
</dbReference>
<evidence type="ECO:0000259" key="1">
    <source>
        <dbReference type="Pfam" id="PF03235"/>
    </source>
</evidence>
<dbReference type="PANTHER" id="PTHR39639:SF1">
    <property type="entry name" value="DUF262 DOMAIN-CONTAINING PROTEIN"/>
    <property type="match status" value="1"/>
</dbReference>